<comment type="similarity">
    <text evidence="2">Belongs to the PRP18 family.</text>
</comment>
<dbReference type="GO" id="GO:0000350">
    <property type="term" value="P:generation of catalytic spliceosome for second transesterification step"/>
    <property type="evidence" value="ECO:0007669"/>
    <property type="project" value="TreeGrafter"/>
</dbReference>
<evidence type="ECO:0000313" key="10">
    <source>
        <dbReference type="EMBL" id="GIQ79921.1"/>
    </source>
</evidence>
<dbReference type="PANTHER" id="PTHR13007">
    <property type="entry name" value="PRE-MRNA SPLICING FACTOR-RELATED"/>
    <property type="match status" value="1"/>
</dbReference>
<dbReference type="InterPro" id="IPR039979">
    <property type="entry name" value="PRPF18"/>
</dbReference>
<dbReference type="GO" id="GO:0046540">
    <property type="term" value="C:U4/U6 x U5 tri-snRNP complex"/>
    <property type="evidence" value="ECO:0007669"/>
    <property type="project" value="TreeGrafter"/>
</dbReference>
<proteinExistence type="inferred from homology"/>
<evidence type="ECO:0000256" key="6">
    <source>
        <dbReference type="ARBA" id="ARBA00023187"/>
    </source>
</evidence>
<feature type="domain" description="Prp18" evidence="9">
    <location>
        <begin position="186"/>
        <end position="338"/>
    </location>
</feature>
<evidence type="ECO:0000256" key="3">
    <source>
        <dbReference type="ARBA" id="ARBA00018242"/>
    </source>
</evidence>
<dbReference type="Proteomes" id="UP000265618">
    <property type="component" value="Unassembled WGS sequence"/>
</dbReference>
<dbReference type="AlphaFoldDB" id="A0A9K3CMM5"/>
<evidence type="ECO:0000256" key="7">
    <source>
        <dbReference type="ARBA" id="ARBA00023242"/>
    </source>
</evidence>
<dbReference type="SUPFAM" id="SSF47938">
    <property type="entry name" value="Functional domain of the splicing factor Prp18"/>
    <property type="match status" value="1"/>
</dbReference>
<dbReference type="Pfam" id="PF02840">
    <property type="entry name" value="Prp18"/>
    <property type="match status" value="1"/>
</dbReference>
<dbReference type="InterPro" id="IPR004098">
    <property type="entry name" value="Prp18"/>
</dbReference>
<feature type="region of interest" description="Disordered" evidence="8">
    <location>
        <begin position="12"/>
        <end position="96"/>
    </location>
</feature>
<sequence length="340" mass="37852">MDPLAAFLFQQKAKAAKAPPAPKAKRQPVGVSARDAVNASRKETPKESAPSSQTSGRDMEVELLTQEVPSFLQKSQSQSQEVEGKKKAKPVKVEPAPGSAFPGMFLERTLQLVKASKARDTHPLGSPQSIEQARVAVPTERETKVKARQAKEGGEGEGAEQDEEVSQAEEVSKPPTDYRMRLCLYVLKRVLREWEVLLLERSETHTGLLADTEDGEDDRISKAWMKNYSDYYRVKQAIRPMFAQLGRTEFPADMIEALHAVAEALIRKDYSDARVWYMNLSVGVEAWPLGIAPIGHHGRAALDGINSNVKSHVLHSESAREYLHSIKELVTFAEQRFPPQ</sequence>
<keyword evidence="7" id="KW-0539">Nucleus</keyword>
<evidence type="ECO:0000313" key="11">
    <source>
        <dbReference type="Proteomes" id="UP000265618"/>
    </source>
</evidence>
<dbReference type="Gene3D" id="1.20.940.10">
    <property type="entry name" value="Functional domain of the splicing factor Prp18"/>
    <property type="match status" value="1"/>
</dbReference>
<keyword evidence="6" id="KW-0508">mRNA splicing</keyword>
<feature type="compositionally biased region" description="Basic and acidic residues" evidence="8">
    <location>
        <begin position="139"/>
        <end position="154"/>
    </location>
</feature>
<evidence type="ECO:0000256" key="2">
    <source>
        <dbReference type="ARBA" id="ARBA00008137"/>
    </source>
</evidence>
<dbReference type="EMBL" id="BDIP01000077">
    <property type="protein sequence ID" value="GIQ79921.1"/>
    <property type="molecule type" value="Genomic_DNA"/>
</dbReference>
<keyword evidence="5" id="KW-0747">Spliceosome</keyword>
<evidence type="ECO:0000259" key="9">
    <source>
        <dbReference type="Pfam" id="PF02840"/>
    </source>
</evidence>
<feature type="region of interest" description="Disordered" evidence="8">
    <location>
        <begin position="116"/>
        <end position="172"/>
    </location>
</feature>
<gene>
    <name evidence="10" type="ORF">KIPB_000629</name>
</gene>
<reference evidence="10 11" key="1">
    <citation type="journal article" date="2018" name="PLoS ONE">
        <title>The draft genome of Kipferlia bialata reveals reductive genome evolution in fornicate parasites.</title>
        <authorList>
            <person name="Tanifuji G."/>
            <person name="Takabayashi S."/>
            <person name="Kume K."/>
            <person name="Takagi M."/>
            <person name="Nakayama T."/>
            <person name="Kamikawa R."/>
            <person name="Inagaki Y."/>
            <person name="Hashimoto T."/>
        </authorList>
    </citation>
    <scope>NUCLEOTIDE SEQUENCE [LARGE SCALE GENOMIC DNA]</scope>
    <source>
        <strain evidence="10">NY0173</strain>
    </source>
</reference>
<keyword evidence="11" id="KW-1185">Reference proteome</keyword>
<comment type="caution">
    <text evidence="10">The sequence shown here is derived from an EMBL/GenBank/DDBJ whole genome shotgun (WGS) entry which is preliminary data.</text>
</comment>
<dbReference type="OrthoDB" id="10261918at2759"/>
<evidence type="ECO:0000256" key="8">
    <source>
        <dbReference type="SAM" id="MobiDB-lite"/>
    </source>
</evidence>
<organism evidence="10 11">
    <name type="scientific">Kipferlia bialata</name>
    <dbReference type="NCBI Taxonomy" id="797122"/>
    <lineage>
        <taxon>Eukaryota</taxon>
        <taxon>Metamonada</taxon>
        <taxon>Carpediemonas-like organisms</taxon>
        <taxon>Kipferlia</taxon>
    </lineage>
</organism>
<dbReference type="GO" id="GO:0071021">
    <property type="term" value="C:U2-type post-spliceosomal complex"/>
    <property type="evidence" value="ECO:0007669"/>
    <property type="project" value="TreeGrafter"/>
</dbReference>
<accession>A0A9K3CMM5</accession>
<evidence type="ECO:0000256" key="4">
    <source>
        <dbReference type="ARBA" id="ARBA00022664"/>
    </source>
</evidence>
<evidence type="ECO:0000256" key="1">
    <source>
        <dbReference type="ARBA" id="ARBA00004123"/>
    </source>
</evidence>
<feature type="compositionally biased region" description="Acidic residues" evidence="8">
    <location>
        <begin position="155"/>
        <end position="167"/>
    </location>
</feature>
<dbReference type="PANTHER" id="PTHR13007:SF19">
    <property type="entry name" value="PRE-MRNA-SPLICING FACTOR 18"/>
    <property type="match status" value="1"/>
</dbReference>
<comment type="subcellular location">
    <subcellularLocation>
        <location evidence="1">Nucleus</location>
    </subcellularLocation>
</comment>
<dbReference type="GO" id="GO:0005682">
    <property type="term" value="C:U5 snRNP"/>
    <property type="evidence" value="ECO:0007669"/>
    <property type="project" value="TreeGrafter"/>
</dbReference>
<evidence type="ECO:0000256" key="5">
    <source>
        <dbReference type="ARBA" id="ARBA00022728"/>
    </source>
</evidence>
<protein>
    <recommendedName>
        <fullName evidence="3">Pre-mRNA-splicing factor 18</fullName>
    </recommendedName>
</protein>
<name>A0A9K3CMM5_9EUKA</name>
<keyword evidence="4" id="KW-0507">mRNA processing</keyword>